<dbReference type="EMBL" id="JACOGA010000002">
    <property type="protein sequence ID" value="MBC3872503.1"/>
    <property type="molecule type" value="Genomic_DNA"/>
</dbReference>
<sequence length="301" mass="33822">MTVFTISRGDLHLAVAPSIGGSIAEFFQMRDGQRRDILRPAHAAAFTKNDAREMASFPLLPFCNRIRDSTFSFEDQLIRLVANLPPSAHAIHGIGWQVPWQVIAHTADTIVLALDYGQPAQRQQFGWPWAFYAEQEFHLNAQGLQVKLRLQNRSTSAMPFGIGHHPYFPKTKESSLQTELSAMWLTDAEVLPLRLQATPLFKQLARGVRVDQHVMDNNFTGWNRDVRIQLDARHPSIRLQADAGMGFLGIYVPSAENYFCVEPVSMCTDAFNLIKTHTSEQCGAQTLLAGASFETRWSLLV</sequence>
<dbReference type="InterPro" id="IPR008183">
    <property type="entry name" value="Aldose_1/G6P_1-epimerase"/>
</dbReference>
<protein>
    <submittedName>
        <fullName evidence="1">Aldose 1-epimerase</fullName>
    </submittedName>
</protein>
<evidence type="ECO:0000313" key="1">
    <source>
        <dbReference type="EMBL" id="MBC3872503.1"/>
    </source>
</evidence>
<dbReference type="Pfam" id="PF01263">
    <property type="entry name" value="Aldose_epim"/>
    <property type="match status" value="1"/>
</dbReference>
<name>A0ABR6Y7A5_9BURK</name>
<dbReference type="Proteomes" id="UP000624279">
    <property type="component" value="Unassembled WGS sequence"/>
</dbReference>
<dbReference type="Gene3D" id="2.70.98.10">
    <property type="match status" value="1"/>
</dbReference>
<gene>
    <name evidence="1" type="ORF">H8K55_02795</name>
</gene>
<proteinExistence type="predicted"/>
<dbReference type="CDD" id="cd09021">
    <property type="entry name" value="Aldose_epim_Ec_YphB"/>
    <property type="match status" value="1"/>
</dbReference>
<organism evidence="1 2">
    <name type="scientific">Undibacterium flavidum</name>
    <dbReference type="NCBI Taxonomy" id="2762297"/>
    <lineage>
        <taxon>Bacteria</taxon>
        <taxon>Pseudomonadati</taxon>
        <taxon>Pseudomonadota</taxon>
        <taxon>Betaproteobacteria</taxon>
        <taxon>Burkholderiales</taxon>
        <taxon>Oxalobacteraceae</taxon>
        <taxon>Undibacterium</taxon>
    </lineage>
</organism>
<keyword evidence="2" id="KW-1185">Reference proteome</keyword>
<dbReference type="InterPro" id="IPR014718">
    <property type="entry name" value="GH-type_carb-bd"/>
</dbReference>
<dbReference type="InterPro" id="IPR011013">
    <property type="entry name" value="Gal_mutarotase_sf_dom"/>
</dbReference>
<reference evidence="1 2" key="1">
    <citation type="submission" date="2020-08" db="EMBL/GenBank/DDBJ databases">
        <title>Novel species isolated from subtropical streams in China.</title>
        <authorList>
            <person name="Lu H."/>
        </authorList>
    </citation>
    <scope>NUCLEOTIDE SEQUENCE [LARGE SCALE GENOMIC DNA]</scope>
    <source>
        <strain evidence="1 2">LX15W</strain>
    </source>
</reference>
<comment type="caution">
    <text evidence="1">The sequence shown here is derived from an EMBL/GenBank/DDBJ whole genome shotgun (WGS) entry which is preliminary data.</text>
</comment>
<evidence type="ECO:0000313" key="2">
    <source>
        <dbReference type="Proteomes" id="UP000624279"/>
    </source>
</evidence>
<dbReference type="SUPFAM" id="SSF74650">
    <property type="entry name" value="Galactose mutarotase-like"/>
    <property type="match status" value="1"/>
</dbReference>
<accession>A0ABR6Y7A5</accession>
<dbReference type="RefSeq" id="WP_186940498.1">
    <property type="nucleotide sequence ID" value="NZ_JACOGA010000002.1"/>
</dbReference>